<accession>A0A6A2Z3V8</accession>
<dbReference type="Proteomes" id="UP000436088">
    <property type="component" value="Unassembled WGS sequence"/>
</dbReference>
<sequence>MKRLGHSIMYAVDSGAWTPFRFARQGTPLSHLFFVDDLILYAHANLDNTATINSVLIEFGLYSGHRVSKRMTHLYFSSNTPLDLQNSINSLMGYKIVNSIDKYLGVPVIHQRVQCLDFDFILDEMRTRLSGWVVQTLSLLGRITLAKSILEAIPAYFMQTAILSKKDPLPSSIRRTSCFSLWRSLANMWDEFIPNMAWSLGDGSLIDVWDDIWIPKVGPLRSHALDPSSPALYPHFSDLMTADGSWNTPLSTAHYLVPLRHYFDLGGIHIPPHGTTSGVLVFLREFDSLTRNRLYMSFETVAPLDETPPYRLAPTLLTPRGTSSSYIWKSRNSLVFTGTPQYHEFVVQHGIVWARHYDSSPVAQPSLTTTNDPPAYTKWSPLPPRWICLNVDGAVCSNRCRAAIGGVFRDISGSWICCFDRYIGTSDALQAELWAIYDGPKLAWHQGFEFVQVQSDCLRATSIINAADASDSPMALVRSISALMKRAWVVDLVWIRREANHAADLTAKHALLNLQFDLVVHDSPLNSVRVLLHRDVEGPPYYKTSAS</sequence>
<dbReference type="Pfam" id="PF13456">
    <property type="entry name" value="RVT_3"/>
    <property type="match status" value="1"/>
</dbReference>
<dbReference type="EMBL" id="VEPZ02001217">
    <property type="protein sequence ID" value="KAE8686417.1"/>
    <property type="molecule type" value="Genomic_DNA"/>
</dbReference>
<dbReference type="AlphaFoldDB" id="A0A6A2Z3V8"/>
<reference evidence="2" key="1">
    <citation type="submission" date="2019-09" db="EMBL/GenBank/DDBJ databases">
        <title>Draft genome information of white flower Hibiscus syriacus.</title>
        <authorList>
            <person name="Kim Y.-M."/>
        </authorList>
    </citation>
    <scope>NUCLEOTIDE SEQUENCE [LARGE SCALE GENOMIC DNA]</scope>
    <source>
        <strain evidence="2">YM2019G1</strain>
    </source>
</reference>
<feature type="domain" description="RNase H type-1" evidence="1">
    <location>
        <begin position="390"/>
        <end position="510"/>
    </location>
</feature>
<gene>
    <name evidence="2" type="ORF">F3Y22_tig00111064pilonHSYRG00028</name>
</gene>
<evidence type="ECO:0000259" key="1">
    <source>
        <dbReference type="Pfam" id="PF13456"/>
    </source>
</evidence>
<dbReference type="InterPro" id="IPR053151">
    <property type="entry name" value="RNase_H-like"/>
</dbReference>
<dbReference type="InterPro" id="IPR012337">
    <property type="entry name" value="RNaseH-like_sf"/>
</dbReference>
<dbReference type="PANTHER" id="PTHR47723">
    <property type="entry name" value="OS05G0353850 PROTEIN"/>
    <property type="match status" value="1"/>
</dbReference>
<dbReference type="Gene3D" id="3.30.420.10">
    <property type="entry name" value="Ribonuclease H-like superfamily/Ribonuclease H"/>
    <property type="match status" value="1"/>
</dbReference>
<evidence type="ECO:0000313" key="2">
    <source>
        <dbReference type="EMBL" id="KAE8686417.1"/>
    </source>
</evidence>
<dbReference type="SUPFAM" id="SSF53098">
    <property type="entry name" value="Ribonuclease H-like"/>
    <property type="match status" value="1"/>
</dbReference>
<dbReference type="CDD" id="cd06222">
    <property type="entry name" value="RNase_H_like"/>
    <property type="match status" value="1"/>
</dbReference>
<name>A0A6A2Z3V8_HIBSY</name>
<evidence type="ECO:0000313" key="3">
    <source>
        <dbReference type="Proteomes" id="UP000436088"/>
    </source>
</evidence>
<protein>
    <recommendedName>
        <fullName evidence="1">RNase H type-1 domain-containing protein</fullName>
    </recommendedName>
</protein>
<keyword evidence="3" id="KW-1185">Reference proteome</keyword>
<comment type="caution">
    <text evidence="2">The sequence shown here is derived from an EMBL/GenBank/DDBJ whole genome shotgun (WGS) entry which is preliminary data.</text>
</comment>
<dbReference type="GO" id="GO:0003676">
    <property type="term" value="F:nucleic acid binding"/>
    <property type="evidence" value="ECO:0007669"/>
    <property type="project" value="InterPro"/>
</dbReference>
<dbReference type="InterPro" id="IPR044730">
    <property type="entry name" value="RNase_H-like_dom_plant"/>
</dbReference>
<dbReference type="GO" id="GO:0004523">
    <property type="term" value="F:RNA-DNA hybrid ribonuclease activity"/>
    <property type="evidence" value="ECO:0007669"/>
    <property type="project" value="InterPro"/>
</dbReference>
<dbReference type="InterPro" id="IPR036397">
    <property type="entry name" value="RNaseH_sf"/>
</dbReference>
<proteinExistence type="predicted"/>
<dbReference type="InterPro" id="IPR002156">
    <property type="entry name" value="RNaseH_domain"/>
</dbReference>
<organism evidence="2 3">
    <name type="scientific">Hibiscus syriacus</name>
    <name type="common">Rose of Sharon</name>
    <dbReference type="NCBI Taxonomy" id="106335"/>
    <lineage>
        <taxon>Eukaryota</taxon>
        <taxon>Viridiplantae</taxon>
        <taxon>Streptophyta</taxon>
        <taxon>Embryophyta</taxon>
        <taxon>Tracheophyta</taxon>
        <taxon>Spermatophyta</taxon>
        <taxon>Magnoliopsida</taxon>
        <taxon>eudicotyledons</taxon>
        <taxon>Gunneridae</taxon>
        <taxon>Pentapetalae</taxon>
        <taxon>rosids</taxon>
        <taxon>malvids</taxon>
        <taxon>Malvales</taxon>
        <taxon>Malvaceae</taxon>
        <taxon>Malvoideae</taxon>
        <taxon>Hibiscus</taxon>
    </lineage>
</organism>
<dbReference type="PANTHER" id="PTHR47723:SF19">
    <property type="entry name" value="POLYNUCLEOTIDYL TRANSFERASE, RIBONUCLEASE H-LIKE SUPERFAMILY PROTEIN"/>
    <property type="match status" value="1"/>
</dbReference>